<dbReference type="Proteomes" id="UP000245634">
    <property type="component" value="Unassembled WGS sequence"/>
</dbReference>
<accession>A0A316DCA0</accession>
<dbReference type="AlphaFoldDB" id="A0A316DCA0"/>
<evidence type="ECO:0000313" key="3">
    <source>
        <dbReference type="Proteomes" id="UP000245634"/>
    </source>
</evidence>
<protein>
    <submittedName>
        <fullName evidence="2">Uncharacterized protein</fullName>
    </submittedName>
</protein>
<feature type="chain" id="PRO_5039715625" evidence="1">
    <location>
        <begin position="25"/>
        <end position="98"/>
    </location>
</feature>
<name>A0A316DCA0_9BACL</name>
<dbReference type="RefSeq" id="WP_109686825.1">
    <property type="nucleotide sequence ID" value="NZ_QGGL01000003.1"/>
</dbReference>
<comment type="caution">
    <text evidence="2">The sequence shown here is derived from an EMBL/GenBank/DDBJ whole genome shotgun (WGS) entry which is preliminary data.</text>
</comment>
<gene>
    <name evidence="2" type="ORF">C7459_103154</name>
</gene>
<sequence length="98" mass="10581">MKSSKKRFLILVSAIIIASVGTVAANATNASTTLPRQATPAELDSAKKSIQTIGTEFGEFERTTKDISIPAEQVVSDIDSINQDTFKVVTEYGTFIKK</sequence>
<proteinExistence type="predicted"/>
<feature type="signal peptide" evidence="1">
    <location>
        <begin position="1"/>
        <end position="24"/>
    </location>
</feature>
<dbReference type="EMBL" id="QGGL01000003">
    <property type="protein sequence ID" value="PWK15614.1"/>
    <property type="molecule type" value="Genomic_DNA"/>
</dbReference>
<evidence type="ECO:0000313" key="2">
    <source>
        <dbReference type="EMBL" id="PWK15614.1"/>
    </source>
</evidence>
<evidence type="ECO:0000256" key="1">
    <source>
        <dbReference type="SAM" id="SignalP"/>
    </source>
</evidence>
<organism evidence="2 3">
    <name type="scientific">Tumebacillus permanentifrigoris</name>
    <dbReference type="NCBI Taxonomy" id="378543"/>
    <lineage>
        <taxon>Bacteria</taxon>
        <taxon>Bacillati</taxon>
        <taxon>Bacillota</taxon>
        <taxon>Bacilli</taxon>
        <taxon>Bacillales</taxon>
        <taxon>Alicyclobacillaceae</taxon>
        <taxon>Tumebacillus</taxon>
    </lineage>
</organism>
<keyword evidence="3" id="KW-1185">Reference proteome</keyword>
<reference evidence="2 3" key="1">
    <citation type="submission" date="2018-05" db="EMBL/GenBank/DDBJ databases">
        <title>Genomic Encyclopedia of Type Strains, Phase IV (KMG-IV): sequencing the most valuable type-strain genomes for metagenomic binning, comparative biology and taxonomic classification.</title>
        <authorList>
            <person name="Goeker M."/>
        </authorList>
    </citation>
    <scope>NUCLEOTIDE SEQUENCE [LARGE SCALE GENOMIC DNA]</scope>
    <source>
        <strain evidence="2 3">DSM 18773</strain>
    </source>
</reference>
<keyword evidence="1" id="KW-0732">Signal</keyword>